<comment type="caution">
    <text evidence="1">The sequence shown here is derived from an EMBL/GenBank/DDBJ whole genome shotgun (WGS) entry which is preliminary data.</text>
</comment>
<name>A0A9P6K9N1_9FUNG</name>
<gene>
    <name evidence="1" type="ORF">BGW38_008245</name>
</gene>
<protein>
    <submittedName>
        <fullName evidence="1">Uncharacterized protein</fullName>
    </submittedName>
</protein>
<dbReference type="AlphaFoldDB" id="A0A9P6K9N1"/>
<feature type="non-terminal residue" evidence="1">
    <location>
        <position position="95"/>
    </location>
</feature>
<proteinExistence type="predicted"/>
<dbReference type="EMBL" id="JAABOA010005625">
    <property type="protein sequence ID" value="KAF9575206.1"/>
    <property type="molecule type" value="Genomic_DNA"/>
</dbReference>
<evidence type="ECO:0000313" key="1">
    <source>
        <dbReference type="EMBL" id="KAF9575206.1"/>
    </source>
</evidence>
<accession>A0A9P6K9N1</accession>
<evidence type="ECO:0000313" key="2">
    <source>
        <dbReference type="Proteomes" id="UP000780801"/>
    </source>
</evidence>
<keyword evidence="2" id="KW-1185">Reference proteome</keyword>
<dbReference type="Proteomes" id="UP000780801">
    <property type="component" value="Unassembled WGS sequence"/>
</dbReference>
<reference evidence="1" key="1">
    <citation type="journal article" date="2020" name="Fungal Divers.">
        <title>Resolving the Mortierellaceae phylogeny through synthesis of multi-gene phylogenetics and phylogenomics.</title>
        <authorList>
            <person name="Vandepol N."/>
            <person name="Liber J."/>
            <person name="Desiro A."/>
            <person name="Na H."/>
            <person name="Kennedy M."/>
            <person name="Barry K."/>
            <person name="Grigoriev I.V."/>
            <person name="Miller A.N."/>
            <person name="O'Donnell K."/>
            <person name="Stajich J.E."/>
            <person name="Bonito G."/>
        </authorList>
    </citation>
    <scope>NUCLEOTIDE SEQUENCE</scope>
    <source>
        <strain evidence="1">KOD1015</strain>
    </source>
</reference>
<organism evidence="1 2">
    <name type="scientific">Lunasporangiospora selenospora</name>
    <dbReference type="NCBI Taxonomy" id="979761"/>
    <lineage>
        <taxon>Eukaryota</taxon>
        <taxon>Fungi</taxon>
        <taxon>Fungi incertae sedis</taxon>
        <taxon>Mucoromycota</taxon>
        <taxon>Mortierellomycotina</taxon>
        <taxon>Mortierellomycetes</taxon>
        <taxon>Mortierellales</taxon>
        <taxon>Mortierellaceae</taxon>
        <taxon>Lunasporangiospora</taxon>
    </lineage>
</organism>
<sequence length="95" mass="10402">ALVNAQETSGLWLHGSLDVGTSAAPMDFHEEKEMASRGYASTAPIIPALSTSRSAIMSMMDTAKVMVTALFTAYSTEQYLTEGERVEKRRVKDEE</sequence>